<dbReference type="Proteomes" id="UP001165648">
    <property type="component" value="Unassembled WGS sequence"/>
</dbReference>
<dbReference type="PANTHER" id="PTHR30411:SF0">
    <property type="entry name" value="CYS-TRNA(PRO)_CYS-TRNA(CYS) DEACYLASE YBAK"/>
    <property type="match status" value="1"/>
</dbReference>
<evidence type="ECO:0000313" key="7">
    <source>
        <dbReference type="Proteomes" id="UP001165648"/>
    </source>
</evidence>
<sequence>MMHIDTSQHDETAATLFLDQAGVSYETRHYDYAPQKGHIGEQAAHAIGAKPSAVFKTLAVKIDRKQAAFAVIPVAKRVNFKALAAALGGKNAKMMQAEEAHERTGFVSGGTTPFGSRESFPTIIDRSAQKHKTIWINAGARGFLACMTPHDIQNVLQAHFAAIAE</sequence>
<dbReference type="RefSeq" id="WP_155572684.1">
    <property type="nucleotide sequence ID" value="NZ_JANIDW010000002.1"/>
</dbReference>
<evidence type="ECO:0000256" key="4">
    <source>
        <dbReference type="PIRNR" id="PIRNR006181"/>
    </source>
</evidence>
<dbReference type="PIRSF" id="PIRSF006181">
    <property type="entry name" value="EbsC_YbaK"/>
    <property type="match status" value="1"/>
</dbReference>
<organism evidence="6 7">
    <name type="scientific">Bombella saccharophila</name>
    <dbReference type="NCBI Taxonomy" id="2967338"/>
    <lineage>
        <taxon>Bacteria</taxon>
        <taxon>Pseudomonadati</taxon>
        <taxon>Pseudomonadota</taxon>
        <taxon>Alphaproteobacteria</taxon>
        <taxon>Acetobacterales</taxon>
        <taxon>Acetobacteraceae</taxon>
        <taxon>Bombella</taxon>
    </lineage>
</organism>
<gene>
    <name evidence="6" type="primary">ybaK</name>
    <name evidence="6" type="ORF">NQF64_05830</name>
</gene>
<dbReference type="InterPro" id="IPR007214">
    <property type="entry name" value="YbaK/aa-tRNA-synth-assoc-dom"/>
</dbReference>
<dbReference type="NCBIfam" id="TIGR00011">
    <property type="entry name" value="YbaK_EbsC"/>
    <property type="match status" value="1"/>
</dbReference>
<reference evidence="6 7" key="1">
    <citation type="submission" date="2022-07" db="EMBL/GenBank/DDBJ databases">
        <title>Bombella genomes.</title>
        <authorList>
            <person name="Harer L."/>
            <person name="Styblova S."/>
            <person name="Ehrmann M."/>
        </authorList>
    </citation>
    <scope>NUCLEOTIDE SEQUENCE [LARGE SCALE GENOMIC DNA]</scope>
    <source>
        <strain evidence="6 7">TMW 2.2558</strain>
    </source>
</reference>
<comment type="caution">
    <text evidence="6">The sequence shown here is derived from an EMBL/GenBank/DDBJ whole genome shotgun (WGS) entry which is preliminary data.</text>
</comment>
<keyword evidence="7" id="KW-1185">Reference proteome</keyword>
<dbReference type="EC" id="4.2.-.-" evidence="4"/>
<evidence type="ECO:0000313" key="6">
    <source>
        <dbReference type="EMBL" id="MCX5614761.1"/>
    </source>
</evidence>
<evidence type="ECO:0000256" key="2">
    <source>
        <dbReference type="ARBA" id="ARBA00022917"/>
    </source>
</evidence>
<dbReference type="Gene3D" id="3.90.960.10">
    <property type="entry name" value="YbaK/aminoacyl-tRNA synthetase-associated domain"/>
    <property type="match status" value="1"/>
</dbReference>
<name>A0ABT3W798_9PROT</name>
<protein>
    <recommendedName>
        <fullName evidence="4">Cys-tRNA(Pro)/Cys-tRNA(Cys) deacylase</fullName>
        <ecNumber evidence="4">4.2.-.-</ecNumber>
    </recommendedName>
</protein>
<dbReference type="InterPro" id="IPR036754">
    <property type="entry name" value="YbaK/aa-tRNA-synt-asso_dom_sf"/>
</dbReference>
<dbReference type="Pfam" id="PF04073">
    <property type="entry name" value="tRNA_edit"/>
    <property type="match status" value="1"/>
</dbReference>
<evidence type="ECO:0000256" key="3">
    <source>
        <dbReference type="ARBA" id="ARBA00023239"/>
    </source>
</evidence>
<accession>A0ABT3W798</accession>
<evidence type="ECO:0000256" key="1">
    <source>
        <dbReference type="ARBA" id="ARBA00009798"/>
    </source>
</evidence>
<dbReference type="SUPFAM" id="SSF55826">
    <property type="entry name" value="YbaK/ProRS associated domain"/>
    <property type="match status" value="1"/>
</dbReference>
<proteinExistence type="inferred from homology"/>
<dbReference type="CDD" id="cd00002">
    <property type="entry name" value="YbaK_deacylase"/>
    <property type="match status" value="1"/>
</dbReference>
<comment type="similarity">
    <text evidence="1 4">Belongs to the prolyl-tRNA editing family. YbaK/EbsC subfamily.</text>
</comment>
<feature type="domain" description="YbaK/aminoacyl-tRNA synthetase-associated" evidence="5">
    <location>
        <begin position="41"/>
        <end position="153"/>
    </location>
</feature>
<evidence type="ECO:0000259" key="5">
    <source>
        <dbReference type="Pfam" id="PF04073"/>
    </source>
</evidence>
<dbReference type="InterPro" id="IPR004369">
    <property type="entry name" value="Prolyl-tRNA_editing_YbaK/EbsC"/>
</dbReference>
<dbReference type="EMBL" id="JANIDW010000002">
    <property type="protein sequence ID" value="MCX5614761.1"/>
    <property type="molecule type" value="Genomic_DNA"/>
</dbReference>
<keyword evidence="2 4" id="KW-0648">Protein biosynthesis</keyword>
<keyword evidence="3 4" id="KW-0456">Lyase</keyword>
<dbReference type="PANTHER" id="PTHR30411">
    <property type="entry name" value="CYTOPLASMIC PROTEIN"/>
    <property type="match status" value="1"/>
</dbReference>